<reference evidence="8" key="1">
    <citation type="submission" date="2019-02" db="EMBL/GenBank/DDBJ databases">
        <authorList>
            <person name="Gruber-Vodicka R. H."/>
            <person name="Seah K. B. B."/>
        </authorList>
    </citation>
    <scope>NUCLEOTIDE SEQUENCE</scope>
    <source>
        <strain evidence="8">BECK_S312</strain>
        <strain evidence="9">BECK_S426</strain>
    </source>
</reference>
<comment type="catalytic activity">
    <reaction evidence="6">
        <text>a (3R)-hydroxyacyl-[ACP] + UDP-N-acetyl-alpha-D-glucosamine = a UDP-3-O-[(3R)-3-hydroxyacyl]-N-acetyl-alpha-D-glucosamine + holo-[ACP]</text>
        <dbReference type="Rhea" id="RHEA:67812"/>
        <dbReference type="Rhea" id="RHEA-COMP:9685"/>
        <dbReference type="Rhea" id="RHEA-COMP:9945"/>
        <dbReference type="ChEBI" id="CHEBI:57705"/>
        <dbReference type="ChEBI" id="CHEBI:64479"/>
        <dbReference type="ChEBI" id="CHEBI:78827"/>
        <dbReference type="ChEBI" id="CHEBI:173225"/>
        <dbReference type="EC" id="2.3.1.129"/>
    </reaction>
</comment>
<organism evidence="8">
    <name type="scientific">Candidatus Kentrum sp. LPFa</name>
    <dbReference type="NCBI Taxonomy" id="2126335"/>
    <lineage>
        <taxon>Bacteria</taxon>
        <taxon>Pseudomonadati</taxon>
        <taxon>Pseudomonadota</taxon>
        <taxon>Gammaproteobacteria</taxon>
        <taxon>Candidatus Kentrum</taxon>
    </lineage>
</organism>
<comment type="function">
    <text evidence="6">Involved in the biosynthesis of lipid A, a phosphorylated glycolipid that anchors the lipopolysaccharide to the outer membrane of the cell.</text>
</comment>
<evidence type="ECO:0000313" key="9">
    <source>
        <dbReference type="EMBL" id="VFK24216.1"/>
    </source>
</evidence>
<evidence type="ECO:0000256" key="3">
    <source>
        <dbReference type="ARBA" id="ARBA00022679"/>
    </source>
</evidence>
<keyword evidence="5 6" id="KW-0012">Acyltransferase</keyword>
<keyword evidence="4 6" id="KW-0443">Lipid metabolism</keyword>
<dbReference type="SUPFAM" id="SSF51161">
    <property type="entry name" value="Trimeric LpxA-like enzymes"/>
    <property type="match status" value="1"/>
</dbReference>
<evidence type="ECO:0000256" key="5">
    <source>
        <dbReference type="ARBA" id="ARBA00023315"/>
    </source>
</evidence>
<dbReference type="Gene3D" id="1.20.1180.10">
    <property type="entry name" value="Udp N-acetylglucosamine O-acyltransferase, C-terminal domain"/>
    <property type="match status" value="1"/>
</dbReference>
<comment type="pathway">
    <text evidence="6">Glycolipid biosynthesis; lipid IV(A) biosynthesis; lipid IV(A) from (3R)-3-hydroxytetradecanoyl-[acyl-carrier-protein] and UDP-N-acetyl-alpha-D-glucosamine: step 1/6.</text>
</comment>
<dbReference type="GO" id="GO:0005737">
    <property type="term" value="C:cytoplasm"/>
    <property type="evidence" value="ECO:0007669"/>
    <property type="project" value="UniProtKB-SubCell"/>
</dbReference>
<comment type="similarity">
    <text evidence="6">Belongs to the transferase hexapeptide repeat family. LpxA subfamily.</text>
</comment>
<dbReference type="Pfam" id="PF00132">
    <property type="entry name" value="Hexapep"/>
    <property type="match status" value="2"/>
</dbReference>
<comment type="subcellular location">
    <subcellularLocation>
        <location evidence="6">Cytoplasm</location>
    </subcellularLocation>
</comment>
<dbReference type="GO" id="GO:0016020">
    <property type="term" value="C:membrane"/>
    <property type="evidence" value="ECO:0007669"/>
    <property type="project" value="GOC"/>
</dbReference>
<dbReference type="PANTHER" id="PTHR43480">
    <property type="entry name" value="ACYL-[ACYL-CARRIER-PROTEIN]--UDP-N-ACETYLGLUCOSAMINE O-ACYLTRANSFERASE"/>
    <property type="match status" value="1"/>
</dbReference>
<dbReference type="NCBIfam" id="NF003657">
    <property type="entry name" value="PRK05289.1"/>
    <property type="match status" value="1"/>
</dbReference>
<dbReference type="UniPathway" id="UPA00359">
    <property type="reaction ID" value="UER00477"/>
</dbReference>
<dbReference type="EMBL" id="CAADFP010000011">
    <property type="protein sequence ID" value="VFK24216.1"/>
    <property type="molecule type" value="Genomic_DNA"/>
</dbReference>
<dbReference type="GO" id="GO:0008780">
    <property type="term" value="F:acyl-[acyl-carrier-protein]-UDP-N-acetylglucosamine O-acyltransferase activity"/>
    <property type="evidence" value="ECO:0007669"/>
    <property type="project" value="UniProtKB-UniRule"/>
</dbReference>
<evidence type="ECO:0000313" key="8">
    <source>
        <dbReference type="EMBL" id="VFK07435.1"/>
    </source>
</evidence>
<dbReference type="CDD" id="cd03351">
    <property type="entry name" value="LbH_UDP-GlcNAc_AT"/>
    <property type="match status" value="1"/>
</dbReference>
<comment type="subunit">
    <text evidence="6">Homotrimer.</text>
</comment>
<dbReference type="PIRSF" id="PIRSF000456">
    <property type="entry name" value="UDP-GlcNAc_acltr"/>
    <property type="match status" value="1"/>
</dbReference>
<keyword evidence="6" id="KW-0963">Cytoplasm</keyword>
<dbReference type="PANTHER" id="PTHR43480:SF1">
    <property type="entry name" value="ACYL-[ACYL-CARRIER-PROTEIN]--UDP-N-ACETYLGLUCOSAMINE O-ACYLTRANSFERASE, MITOCHONDRIAL-RELATED"/>
    <property type="match status" value="1"/>
</dbReference>
<dbReference type="Pfam" id="PF13720">
    <property type="entry name" value="Acetyltransf_11"/>
    <property type="match status" value="1"/>
</dbReference>
<dbReference type="NCBIfam" id="TIGR01852">
    <property type="entry name" value="lipid_A_lpxA"/>
    <property type="match status" value="1"/>
</dbReference>
<evidence type="ECO:0000259" key="7">
    <source>
        <dbReference type="Pfam" id="PF13720"/>
    </source>
</evidence>
<dbReference type="AlphaFoldDB" id="A0A450VRP8"/>
<dbReference type="Gene3D" id="2.160.10.10">
    <property type="entry name" value="Hexapeptide repeat proteins"/>
    <property type="match status" value="1"/>
</dbReference>
<sequence length="257" mass="27745">MIHESAAIDPAACLAPNVRVDPWSIIGADVEIGAGTWIGSHCVINGPTTIGRDNHIHPFNSIGNIPQDKKYTGDQSTLLAIGDKNVIREYCTLNRGTVQGGGVTRVGNNNWIMAYVHIAHDCQVGNDIIMANGTTLAGHVTIEDYVTLGGFTLIHQFCTIGAYSFSGGGSAIVKDVPPYLMVAGNHAKPYGINVVGLQRLGFDSAALQQLRRAYKSIYKRRNTLEKALIELQDMAAEEDAVGRIIDFLQKSSRGIVR</sequence>
<feature type="domain" description="UDP N-acetylglucosamine O-acyltransferase C-terminal" evidence="7">
    <location>
        <begin position="175"/>
        <end position="256"/>
    </location>
</feature>
<dbReference type="EMBL" id="CAADFM010000009">
    <property type="protein sequence ID" value="VFK07435.1"/>
    <property type="molecule type" value="Genomic_DNA"/>
</dbReference>
<gene>
    <name evidence="6" type="primary">lpxA</name>
    <name evidence="8" type="ORF">BECKLPF1236A_GA0070988_1000912</name>
    <name evidence="9" type="ORF">BECKLPF1236C_GA0070990_1001112</name>
</gene>
<dbReference type="InterPro" id="IPR037157">
    <property type="entry name" value="Acetyltransf_C_sf"/>
</dbReference>
<protein>
    <recommendedName>
        <fullName evidence="6">Acyl-[acyl-carrier-protein]--UDP-N-acetylglucosamine O-acyltransferase</fullName>
        <shortName evidence="6">UDP-N-acetylglucosamine acyltransferase</shortName>
        <ecNumber evidence="6">2.3.1.129</ecNumber>
    </recommendedName>
</protein>
<keyword evidence="3 6" id="KW-0808">Transferase</keyword>
<dbReference type="HAMAP" id="MF_00387">
    <property type="entry name" value="LpxA"/>
    <property type="match status" value="1"/>
</dbReference>
<evidence type="ECO:0000256" key="4">
    <source>
        <dbReference type="ARBA" id="ARBA00023098"/>
    </source>
</evidence>
<keyword evidence="6" id="KW-0677">Repeat</keyword>
<dbReference type="InterPro" id="IPR011004">
    <property type="entry name" value="Trimer_LpxA-like_sf"/>
</dbReference>
<name>A0A450VRP8_9GAMM</name>
<keyword evidence="2 6" id="KW-0441">Lipid A biosynthesis</keyword>
<evidence type="ECO:0000256" key="2">
    <source>
        <dbReference type="ARBA" id="ARBA00022556"/>
    </source>
</evidence>
<dbReference type="EC" id="2.3.1.129" evidence="6"/>
<dbReference type="InterPro" id="IPR001451">
    <property type="entry name" value="Hexapep"/>
</dbReference>
<dbReference type="InterPro" id="IPR010137">
    <property type="entry name" value="Lipid_A_LpxA"/>
</dbReference>
<accession>A0A450VRP8</accession>
<proteinExistence type="inferred from homology"/>
<keyword evidence="1 6" id="KW-0444">Lipid biosynthesis</keyword>
<evidence type="ECO:0000256" key="1">
    <source>
        <dbReference type="ARBA" id="ARBA00022516"/>
    </source>
</evidence>
<dbReference type="GO" id="GO:0009245">
    <property type="term" value="P:lipid A biosynthetic process"/>
    <property type="evidence" value="ECO:0007669"/>
    <property type="project" value="UniProtKB-UniRule"/>
</dbReference>
<dbReference type="InterPro" id="IPR029098">
    <property type="entry name" value="Acetyltransf_C"/>
</dbReference>
<evidence type="ECO:0000256" key="6">
    <source>
        <dbReference type="HAMAP-Rule" id="MF_00387"/>
    </source>
</evidence>